<feature type="coiled-coil region" evidence="11">
    <location>
        <begin position="165"/>
        <end position="192"/>
    </location>
</feature>
<dbReference type="Pfam" id="PF01544">
    <property type="entry name" value="CorA"/>
    <property type="match status" value="1"/>
</dbReference>
<dbReference type="RefSeq" id="WP_062767575.1">
    <property type="nucleotide sequence ID" value="NZ_CP121045.1"/>
</dbReference>
<sequence>MSTTDSDVPTRGLVHAFALDGRGGGRPLSPAQTAAALRDRSAGQTVDAPDLWLHVDRMDPGVQDWLDLAGVPPHAAEALLAEETRPRADRFADGLVVNLRGLNVNPGMEASDLISVRAWTVAGMTITTRRYPLRSTREMAEALTAGSGGPRDSGGVIADLADRLVGRLRPEVDRLEDLIDDLEDEALAGAADARPREGIRKARAALAELRRETIAFRRYMAPQREALMRLAGLDPSPFGHVDRLELRETADQLTRMVEDLDAIRERTLLAQGEWEARIAERTDRTVYLLTILSSVMLPLGFITGLLGVNVAGIPGADDPAAFLLLCLALGLLVAVQFVLYRRLRWI</sequence>
<evidence type="ECO:0000256" key="9">
    <source>
        <dbReference type="ARBA" id="ARBA00023065"/>
    </source>
</evidence>
<dbReference type="SUPFAM" id="SSF143865">
    <property type="entry name" value="CorA soluble domain-like"/>
    <property type="match status" value="1"/>
</dbReference>
<evidence type="ECO:0000256" key="12">
    <source>
        <dbReference type="SAM" id="Phobius"/>
    </source>
</evidence>
<evidence type="ECO:0000256" key="5">
    <source>
        <dbReference type="ARBA" id="ARBA00022519"/>
    </source>
</evidence>
<evidence type="ECO:0000256" key="11">
    <source>
        <dbReference type="SAM" id="Coils"/>
    </source>
</evidence>
<dbReference type="PANTHER" id="PTHR46494">
    <property type="entry name" value="CORA FAMILY METAL ION TRANSPORTER (EUROFUNG)"/>
    <property type="match status" value="1"/>
</dbReference>
<dbReference type="OrthoDB" id="9803484at2"/>
<dbReference type="InterPro" id="IPR045861">
    <property type="entry name" value="CorA_cytoplasmic_dom"/>
</dbReference>
<comment type="subcellular location">
    <subcellularLocation>
        <location evidence="1">Cell membrane</location>
        <topology evidence="1">Multi-pass membrane protein</topology>
    </subcellularLocation>
</comment>
<organism evidence="13 14">
    <name type="scientific">Tistrella mobilis</name>
    <dbReference type="NCBI Taxonomy" id="171437"/>
    <lineage>
        <taxon>Bacteria</taxon>
        <taxon>Pseudomonadati</taxon>
        <taxon>Pseudomonadota</taxon>
        <taxon>Alphaproteobacteria</taxon>
        <taxon>Geminicoccales</taxon>
        <taxon>Geminicoccaceae</taxon>
        <taxon>Tistrella</taxon>
    </lineage>
</organism>
<dbReference type="PANTHER" id="PTHR46494:SF3">
    <property type="entry name" value="ZINC TRANSPORT PROTEIN ZNTB"/>
    <property type="match status" value="1"/>
</dbReference>
<keyword evidence="5" id="KW-0997">Cell inner membrane</keyword>
<evidence type="ECO:0000256" key="2">
    <source>
        <dbReference type="ARBA" id="ARBA00009765"/>
    </source>
</evidence>
<dbReference type="Gene3D" id="1.20.58.340">
    <property type="entry name" value="Magnesium transport protein CorA, transmembrane region"/>
    <property type="match status" value="2"/>
</dbReference>
<dbReference type="InterPro" id="IPR045863">
    <property type="entry name" value="CorA_TM1_TM2"/>
</dbReference>
<evidence type="ECO:0000256" key="1">
    <source>
        <dbReference type="ARBA" id="ARBA00004651"/>
    </source>
</evidence>
<comment type="caution">
    <text evidence="13">The sequence shown here is derived from an EMBL/GenBank/DDBJ whole genome shotgun (WGS) entry which is preliminary data.</text>
</comment>
<dbReference type="Gene3D" id="3.30.460.20">
    <property type="entry name" value="CorA soluble domain-like"/>
    <property type="match status" value="1"/>
</dbReference>
<gene>
    <name evidence="13" type="ORF">AUP44_11660</name>
</gene>
<reference evidence="13 14" key="1">
    <citation type="submission" date="2015-12" db="EMBL/GenBank/DDBJ databases">
        <title>Genome sequence of Tistrella mobilis MCCC 1A02139.</title>
        <authorList>
            <person name="Lu L."/>
            <person name="Lai Q."/>
            <person name="Shao Z."/>
            <person name="Qian P."/>
        </authorList>
    </citation>
    <scope>NUCLEOTIDE SEQUENCE [LARGE SCALE GENOMIC DNA]</scope>
    <source>
        <strain evidence="13 14">MCCC 1A02139</strain>
    </source>
</reference>
<protein>
    <recommendedName>
        <fullName evidence="15">Zinc transporter ZntB</fullName>
    </recommendedName>
</protein>
<evidence type="ECO:0000256" key="10">
    <source>
        <dbReference type="ARBA" id="ARBA00023136"/>
    </source>
</evidence>
<dbReference type="GeneID" id="97242873"/>
<dbReference type="GO" id="GO:0000287">
    <property type="term" value="F:magnesium ion binding"/>
    <property type="evidence" value="ECO:0007669"/>
    <property type="project" value="TreeGrafter"/>
</dbReference>
<keyword evidence="3" id="KW-0813">Transport</keyword>
<keyword evidence="8 12" id="KW-1133">Transmembrane helix</keyword>
<evidence type="ECO:0000256" key="6">
    <source>
        <dbReference type="ARBA" id="ARBA00022692"/>
    </source>
</evidence>
<comment type="similarity">
    <text evidence="2">Belongs to the CorA metal ion transporter (MIT) (TC 1.A.35) family.</text>
</comment>
<dbReference type="GO" id="GO:0005886">
    <property type="term" value="C:plasma membrane"/>
    <property type="evidence" value="ECO:0007669"/>
    <property type="project" value="UniProtKB-SubCell"/>
</dbReference>
<dbReference type="InterPro" id="IPR002523">
    <property type="entry name" value="MgTranspt_CorA/ZnTranspt_ZntB"/>
</dbReference>
<evidence type="ECO:0000313" key="14">
    <source>
        <dbReference type="Proteomes" id="UP000075787"/>
    </source>
</evidence>
<dbReference type="EMBL" id="LPZR01000193">
    <property type="protein sequence ID" value="KYO50741.1"/>
    <property type="molecule type" value="Genomic_DNA"/>
</dbReference>
<evidence type="ECO:0000256" key="4">
    <source>
        <dbReference type="ARBA" id="ARBA00022475"/>
    </source>
</evidence>
<dbReference type="AlphaFoldDB" id="A0A161Q0C3"/>
<keyword evidence="6 12" id="KW-0812">Transmembrane</keyword>
<accession>A0A161Q0C3</accession>
<evidence type="ECO:0000256" key="8">
    <source>
        <dbReference type="ARBA" id="ARBA00022989"/>
    </source>
</evidence>
<dbReference type="GO" id="GO:0050897">
    <property type="term" value="F:cobalt ion binding"/>
    <property type="evidence" value="ECO:0007669"/>
    <property type="project" value="TreeGrafter"/>
</dbReference>
<evidence type="ECO:0000256" key="7">
    <source>
        <dbReference type="ARBA" id="ARBA00022833"/>
    </source>
</evidence>
<evidence type="ECO:0008006" key="15">
    <source>
        <dbReference type="Google" id="ProtNLM"/>
    </source>
</evidence>
<name>A0A161Q0C3_9PROT</name>
<dbReference type="Proteomes" id="UP000075787">
    <property type="component" value="Unassembled WGS sequence"/>
</dbReference>
<feature type="transmembrane region" description="Helical" evidence="12">
    <location>
        <begin position="320"/>
        <end position="340"/>
    </location>
</feature>
<dbReference type="SUPFAM" id="SSF144083">
    <property type="entry name" value="Magnesium transport protein CorA, transmembrane region"/>
    <property type="match status" value="1"/>
</dbReference>
<keyword evidence="10 12" id="KW-0472">Membrane</keyword>
<keyword evidence="4" id="KW-1003">Cell membrane</keyword>
<keyword evidence="7" id="KW-0862">Zinc</keyword>
<keyword evidence="9" id="KW-0406">Ion transport</keyword>
<evidence type="ECO:0000256" key="3">
    <source>
        <dbReference type="ARBA" id="ARBA00022448"/>
    </source>
</evidence>
<keyword evidence="11" id="KW-0175">Coiled coil</keyword>
<dbReference type="GO" id="GO:0015087">
    <property type="term" value="F:cobalt ion transmembrane transporter activity"/>
    <property type="evidence" value="ECO:0007669"/>
    <property type="project" value="TreeGrafter"/>
</dbReference>
<feature type="transmembrane region" description="Helical" evidence="12">
    <location>
        <begin position="286"/>
        <end position="308"/>
    </location>
</feature>
<proteinExistence type="inferred from homology"/>
<dbReference type="CDD" id="cd12833">
    <property type="entry name" value="ZntB-like_1"/>
    <property type="match status" value="1"/>
</dbReference>
<dbReference type="GO" id="GO:0015095">
    <property type="term" value="F:magnesium ion transmembrane transporter activity"/>
    <property type="evidence" value="ECO:0007669"/>
    <property type="project" value="TreeGrafter"/>
</dbReference>
<evidence type="ECO:0000313" key="13">
    <source>
        <dbReference type="EMBL" id="KYO50741.1"/>
    </source>
</evidence>